<gene>
    <name evidence="2" type="ORF">BCR43DRAFT_512577</name>
</gene>
<evidence type="ECO:0000313" key="3">
    <source>
        <dbReference type="Proteomes" id="UP000242180"/>
    </source>
</evidence>
<reference evidence="2 3" key="1">
    <citation type="submission" date="2016-07" db="EMBL/GenBank/DDBJ databases">
        <title>Pervasive Adenine N6-methylation of Active Genes in Fungi.</title>
        <authorList>
            <consortium name="DOE Joint Genome Institute"/>
            <person name="Mondo S.J."/>
            <person name="Dannebaum R.O."/>
            <person name="Kuo R.C."/>
            <person name="Labutti K."/>
            <person name="Haridas S."/>
            <person name="Kuo A."/>
            <person name="Salamov A."/>
            <person name="Ahrendt S.R."/>
            <person name="Lipzen A."/>
            <person name="Sullivan W."/>
            <person name="Andreopoulos W.B."/>
            <person name="Clum A."/>
            <person name="Lindquist E."/>
            <person name="Daum C."/>
            <person name="Ramamoorthy G.K."/>
            <person name="Gryganskyi A."/>
            <person name="Culley D."/>
            <person name="Magnuson J.K."/>
            <person name="James T.Y."/>
            <person name="O'Malley M.A."/>
            <person name="Stajich J.E."/>
            <person name="Spatafora J.W."/>
            <person name="Visel A."/>
            <person name="Grigoriev I.V."/>
        </authorList>
    </citation>
    <scope>NUCLEOTIDE SEQUENCE [LARGE SCALE GENOMIC DNA]</scope>
    <source>
        <strain evidence="2 3">NRRL 2496</strain>
    </source>
</reference>
<dbReference type="InParanoid" id="A0A1X2HQS1"/>
<feature type="compositionally biased region" description="Polar residues" evidence="1">
    <location>
        <begin position="125"/>
        <end position="134"/>
    </location>
</feature>
<dbReference type="EMBL" id="MCGN01000002">
    <property type="protein sequence ID" value="ORZ01743.1"/>
    <property type="molecule type" value="Genomic_DNA"/>
</dbReference>
<evidence type="ECO:0000313" key="2">
    <source>
        <dbReference type="EMBL" id="ORZ01743.1"/>
    </source>
</evidence>
<keyword evidence="3" id="KW-1185">Reference proteome</keyword>
<accession>A0A1X2HQS1</accession>
<dbReference type="Proteomes" id="UP000242180">
    <property type="component" value="Unassembled WGS sequence"/>
</dbReference>
<organism evidence="2 3">
    <name type="scientific">Syncephalastrum racemosum</name>
    <name type="common">Filamentous fungus</name>
    <dbReference type="NCBI Taxonomy" id="13706"/>
    <lineage>
        <taxon>Eukaryota</taxon>
        <taxon>Fungi</taxon>
        <taxon>Fungi incertae sedis</taxon>
        <taxon>Mucoromycota</taxon>
        <taxon>Mucoromycotina</taxon>
        <taxon>Mucoromycetes</taxon>
        <taxon>Mucorales</taxon>
        <taxon>Syncephalastraceae</taxon>
        <taxon>Syncephalastrum</taxon>
    </lineage>
</organism>
<proteinExistence type="predicted"/>
<feature type="region of interest" description="Disordered" evidence="1">
    <location>
        <begin position="1"/>
        <end position="159"/>
    </location>
</feature>
<feature type="compositionally biased region" description="Basic and acidic residues" evidence="1">
    <location>
        <begin position="144"/>
        <end position="154"/>
    </location>
</feature>
<protein>
    <submittedName>
        <fullName evidence="2">Uncharacterized protein</fullName>
    </submittedName>
</protein>
<evidence type="ECO:0000256" key="1">
    <source>
        <dbReference type="SAM" id="MobiDB-lite"/>
    </source>
</evidence>
<feature type="compositionally biased region" description="Basic and acidic residues" evidence="1">
    <location>
        <begin position="54"/>
        <end position="65"/>
    </location>
</feature>
<dbReference type="AlphaFoldDB" id="A0A1X2HQS1"/>
<comment type="caution">
    <text evidence="2">The sequence shown here is derived from an EMBL/GenBank/DDBJ whole genome shotgun (WGS) entry which is preliminary data.</text>
</comment>
<name>A0A1X2HQS1_SYNRA</name>
<feature type="compositionally biased region" description="Low complexity" evidence="1">
    <location>
        <begin position="74"/>
        <end position="86"/>
    </location>
</feature>
<sequence length="174" mass="19470">MANPSPKKRPREEHADPSLPPIQKQTRMTAFFARQQEDSDESGAEDATQATSRRKADFEADKDLKQVCMLQLDPASPSSPKPSAKPITTTTLQDTPEPRSLQPRTSTRLSVANAARKLKTGVDPNHQQHPQSPQKQRKAAQPNRTKEESTKAFDRGMQNMLERIRAKKAKQMSS</sequence>